<dbReference type="InterPro" id="IPR011704">
    <property type="entry name" value="ATPase_dyneun-rel_AAA"/>
</dbReference>
<dbReference type="InterPro" id="IPR003593">
    <property type="entry name" value="AAA+_ATPase"/>
</dbReference>
<organism evidence="2">
    <name type="scientific">Baileyella intestinalis</name>
    <dbReference type="NCBI Taxonomy" id="2606709"/>
    <lineage>
        <taxon>Bacteria</taxon>
        <taxon>Bacillati</taxon>
        <taxon>Bacillota</taxon>
        <taxon>Clostridia</taxon>
        <taxon>Peptostreptococcales</taxon>
        <taxon>Anaerovoracaceae</taxon>
        <taxon>Baileyella</taxon>
    </lineage>
</organism>
<protein>
    <submittedName>
        <fullName evidence="2">AAA family ATPase</fullName>
    </submittedName>
</protein>
<dbReference type="EMBL" id="VUNB01000004">
    <property type="protein sequence ID" value="MST69192.1"/>
    <property type="molecule type" value="Genomic_DNA"/>
</dbReference>
<sequence length="504" mass="58317">MNIKQAKEQVETGVRAYLTKDKYGDYVIPVESQRPVFLMGPPGIGKTAIMEQIAEEMNIALVSYSMTHHTRQSAIGLPFIAEKEYGGRKYHVSEYTMSEIIASMYDTMEETGKREGILFLDEINCISETLAPSMLQFLQYKTFGRHRVPDGWVVVTAGNPPEYNDSVRDFDLVTWDRLKRIDIEPDFKIWKEYAENKGVHPLILSYLETKKEDFYSIETTVDGKDFVTARGWVDLSDMMFLLEQQGADIDEQLISQYIQNRRIAKSFAAYYDLFHKYQKEYRIADILDGEDVKDVISMAGKARFDERITVLGLLTHSLEEDTREIYQENQGLLRTVNLIRENKERLEDAKAPEGSGILSEIREVEEERLNKERTGRSISRSYVHIRKNSIQCLEEMEKNAFGAGNSEVVSNIIGQFIKNRREATRQKAEAVKLRLSNLFSFVEKAFGTGSEMLILVTDLTESTASSDFISRYGCEEYFKYNKDLMFYERQYDINEQINELDLER</sequence>
<gene>
    <name evidence="2" type="ORF">FYJ66_06250</name>
</gene>
<name>A0A6A8M781_9FIRM</name>
<feature type="domain" description="AAA+ ATPase" evidence="1">
    <location>
        <begin position="32"/>
        <end position="180"/>
    </location>
</feature>
<reference evidence="2" key="1">
    <citation type="submission" date="2019-09" db="EMBL/GenBank/DDBJ databases">
        <title>In-depth cultivation of the pig gut microbiome towards novel bacterial diversity and tailored functional studies.</title>
        <authorList>
            <person name="Wylensek D."/>
            <person name="Hitch T.C.A."/>
            <person name="Clavel T."/>
        </authorList>
    </citation>
    <scope>NUCLEOTIDE SEQUENCE</scope>
    <source>
        <strain evidence="2">RF-744-FAT-WT-3</strain>
    </source>
</reference>
<proteinExistence type="predicted"/>
<dbReference type="AlphaFoldDB" id="A0A6A8M781"/>
<accession>A0A6A8M781</accession>
<dbReference type="CDD" id="cd00009">
    <property type="entry name" value="AAA"/>
    <property type="match status" value="1"/>
</dbReference>
<dbReference type="InterPro" id="IPR027417">
    <property type="entry name" value="P-loop_NTPase"/>
</dbReference>
<evidence type="ECO:0000259" key="1">
    <source>
        <dbReference type="SMART" id="SM00382"/>
    </source>
</evidence>
<dbReference type="GO" id="GO:0005524">
    <property type="term" value="F:ATP binding"/>
    <property type="evidence" value="ECO:0007669"/>
    <property type="project" value="InterPro"/>
</dbReference>
<dbReference type="SMART" id="SM00382">
    <property type="entry name" value="AAA"/>
    <property type="match status" value="1"/>
</dbReference>
<dbReference type="GO" id="GO:0016887">
    <property type="term" value="F:ATP hydrolysis activity"/>
    <property type="evidence" value="ECO:0007669"/>
    <property type="project" value="InterPro"/>
</dbReference>
<comment type="caution">
    <text evidence="2">The sequence shown here is derived from an EMBL/GenBank/DDBJ whole genome shotgun (WGS) entry which is preliminary data.</text>
</comment>
<dbReference type="Gene3D" id="3.40.50.300">
    <property type="entry name" value="P-loop containing nucleotide triphosphate hydrolases"/>
    <property type="match status" value="1"/>
</dbReference>
<dbReference type="RefSeq" id="WP_154572655.1">
    <property type="nucleotide sequence ID" value="NZ_VUNB01000004.1"/>
</dbReference>
<dbReference type="Pfam" id="PF07728">
    <property type="entry name" value="AAA_5"/>
    <property type="match status" value="1"/>
</dbReference>
<evidence type="ECO:0000313" key="2">
    <source>
        <dbReference type="EMBL" id="MST69192.1"/>
    </source>
</evidence>
<dbReference type="SUPFAM" id="SSF52540">
    <property type="entry name" value="P-loop containing nucleoside triphosphate hydrolases"/>
    <property type="match status" value="1"/>
</dbReference>